<evidence type="ECO:0000256" key="2">
    <source>
        <dbReference type="PIRSR" id="PIRSR640198-2"/>
    </source>
</evidence>
<dbReference type="PANTHER" id="PTHR13504:SF38">
    <property type="entry name" value="FIDO DOMAIN-CONTAINING PROTEIN"/>
    <property type="match status" value="1"/>
</dbReference>
<evidence type="ECO:0000256" key="1">
    <source>
        <dbReference type="PIRSR" id="PIRSR640198-1"/>
    </source>
</evidence>
<dbReference type="GO" id="GO:0005524">
    <property type="term" value="F:ATP binding"/>
    <property type="evidence" value="ECO:0007669"/>
    <property type="project" value="UniProtKB-KW"/>
</dbReference>
<organism evidence="4 5">
    <name type="scientific">Fodinibius salipaludis</name>
    <dbReference type="NCBI Taxonomy" id="2032627"/>
    <lineage>
        <taxon>Bacteria</taxon>
        <taxon>Pseudomonadati</taxon>
        <taxon>Balneolota</taxon>
        <taxon>Balneolia</taxon>
        <taxon>Balneolales</taxon>
        <taxon>Balneolaceae</taxon>
        <taxon>Fodinibius</taxon>
    </lineage>
</organism>
<feature type="binding site" evidence="2">
    <location>
        <begin position="343"/>
        <end position="350"/>
    </location>
    <ligand>
        <name>ATP</name>
        <dbReference type="ChEBI" id="CHEBI:30616"/>
    </ligand>
</feature>
<dbReference type="AlphaFoldDB" id="A0A2A2GDY5"/>
<evidence type="ECO:0000259" key="3">
    <source>
        <dbReference type="PROSITE" id="PS51459"/>
    </source>
</evidence>
<comment type="caution">
    <text evidence="4">The sequence shown here is derived from an EMBL/GenBank/DDBJ whole genome shotgun (WGS) entry which is preliminary data.</text>
</comment>
<dbReference type="SUPFAM" id="SSF140931">
    <property type="entry name" value="Fic-like"/>
    <property type="match status" value="1"/>
</dbReference>
<proteinExistence type="predicted"/>
<reference evidence="4 5" key="1">
    <citation type="submission" date="2017-08" db="EMBL/GenBank/DDBJ databases">
        <title>Aliifodinibius alkalisoli sp. nov., isolated from saline alkaline soil.</title>
        <authorList>
            <person name="Liu D."/>
            <person name="Zhang G."/>
        </authorList>
    </citation>
    <scope>NUCLEOTIDE SEQUENCE [LARGE SCALE GENOMIC DNA]</scope>
    <source>
        <strain evidence="4 5">WN023</strain>
    </source>
</reference>
<protein>
    <submittedName>
        <fullName evidence="4">Cell filamentation protein Fic</fullName>
    </submittedName>
</protein>
<dbReference type="RefSeq" id="WP_095605849.1">
    <property type="nucleotide sequence ID" value="NZ_NSKE01000003.1"/>
</dbReference>
<dbReference type="InterPro" id="IPR003812">
    <property type="entry name" value="Fido"/>
</dbReference>
<gene>
    <name evidence="4" type="ORF">CK503_05835</name>
</gene>
<evidence type="ECO:0000313" key="4">
    <source>
        <dbReference type="EMBL" id="PAU94982.1"/>
    </source>
</evidence>
<sequence length="515" mass="59742">MPKNNRFSDNVTVFRKYTLPETDMKLAGYSALIYRYDLEVPLPELLSAISEKHRRYTEGKWQVFRTVQEPDQTLLGHLTFAFRYEGIDLLILKNLFKEIEKTEIEAIVQDQPTGRNSRRIWFFYEWLIDERLDLEDAKSGNYVEALDTDLQYPGPKERSKRHRIWNNLPGNKDFCPLVRRTEKLENFSAENLESKVKDTIGKVHPDLLSRAAAFLLLKDSKASYAIEGETPPENRAERWGKAIGQAGQKDLTKDELLRLQEIVIEDRRFVDMGWRKEGGFVGIHNRVNSKPVPDHISAKWEDVPKLIDGLLNTNESLIESDYDPVLAATLIAFGFVFIHPFTDGNGRVHRYLIHHVLAKKEFAPKGLIFPVSSVILDQIDEYKEVLESYSKPRLDLIEWEATSDGNVEVLNDTIDLYRYFDATKQAEFLYECVEETVTDTLPEEVQYLERHDKMRTFISEHFDIPDKGMENLIGFLRQNDGTLSKRARTKEFEALTEDEVNMLEGKYQDIFSEGS</sequence>
<dbReference type="InterPro" id="IPR036597">
    <property type="entry name" value="Fido-like_dom_sf"/>
</dbReference>
<dbReference type="OrthoDB" id="9814400at2"/>
<feature type="binding site" evidence="2">
    <location>
        <begin position="292"/>
        <end position="295"/>
    </location>
    <ligand>
        <name>ATP</name>
        <dbReference type="ChEBI" id="CHEBI:30616"/>
    </ligand>
</feature>
<dbReference type="Proteomes" id="UP000218831">
    <property type="component" value="Unassembled WGS sequence"/>
</dbReference>
<evidence type="ECO:0000313" key="5">
    <source>
        <dbReference type="Proteomes" id="UP000218831"/>
    </source>
</evidence>
<feature type="active site" evidence="1">
    <location>
        <position position="339"/>
    </location>
</feature>
<name>A0A2A2GDY5_9BACT</name>
<accession>A0A2A2GDY5</accession>
<keyword evidence="2" id="KW-0067">ATP-binding</keyword>
<keyword evidence="2" id="KW-0547">Nucleotide-binding</keyword>
<dbReference type="PROSITE" id="PS51459">
    <property type="entry name" value="FIDO"/>
    <property type="match status" value="1"/>
</dbReference>
<dbReference type="InterPro" id="IPR040198">
    <property type="entry name" value="Fido_containing"/>
</dbReference>
<dbReference type="Pfam" id="PF02661">
    <property type="entry name" value="Fic"/>
    <property type="match status" value="1"/>
</dbReference>
<dbReference type="Gene3D" id="1.10.3290.10">
    <property type="entry name" value="Fido-like domain"/>
    <property type="match status" value="1"/>
</dbReference>
<feature type="domain" description="Fido" evidence="3">
    <location>
        <begin position="251"/>
        <end position="402"/>
    </location>
</feature>
<dbReference type="PANTHER" id="PTHR13504">
    <property type="entry name" value="FIDO DOMAIN-CONTAINING PROTEIN DDB_G0283145"/>
    <property type="match status" value="1"/>
</dbReference>
<dbReference type="EMBL" id="NSKE01000003">
    <property type="protein sequence ID" value="PAU94982.1"/>
    <property type="molecule type" value="Genomic_DNA"/>
</dbReference>
<keyword evidence="5" id="KW-1185">Reference proteome</keyword>